<dbReference type="EMBL" id="PYDT01000004">
    <property type="protein sequence ID" value="THU64367.1"/>
    <property type="molecule type" value="Genomic_DNA"/>
</dbReference>
<evidence type="ECO:0000313" key="2">
    <source>
        <dbReference type="Proteomes" id="UP000317650"/>
    </source>
</evidence>
<name>A0A4S8JPU9_MUSBA</name>
<proteinExistence type="predicted"/>
<keyword evidence="2" id="KW-1185">Reference proteome</keyword>
<accession>A0A4S8JPU9</accession>
<gene>
    <name evidence="1" type="ORF">C4D60_Mb01t25740</name>
</gene>
<comment type="caution">
    <text evidence="1">The sequence shown here is derived from an EMBL/GenBank/DDBJ whole genome shotgun (WGS) entry which is preliminary data.</text>
</comment>
<dbReference type="AlphaFoldDB" id="A0A4S8JPU9"/>
<protein>
    <submittedName>
        <fullName evidence="1">Uncharacterized protein</fullName>
    </submittedName>
</protein>
<dbReference type="Proteomes" id="UP000317650">
    <property type="component" value="Chromosome 1"/>
</dbReference>
<reference evidence="1 2" key="1">
    <citation type="journal article" date="2019" name="Nat. Plants">
        <title>Genome sequencing of Musa balbisiana reveals subgenome evolution and function divergence in polyploid bananas.</title>
        <authorList>
            <person name="Yao X."/>
        </authorList>
    </citation>
    <scope>NUCLEOTIDE SEQUENCE [LARGE SCALE GENOMIC DNA]</scope>
    <source>
        <strain evidence="2">cv. DH-PKW</strain>
        <tissue evidence="1">Leaves</tissue>
    </source>
</reference>
<evidence type="ECO:0000313" key="1">
    <source>
        <dbReference type="EMBL" id="THU64367.1"/>
    </source>
</evidence>
<organism evidence="1 2">
    <name type="scientific">Musa balbisiana</name>
    <name type="common">Banana</name>
    <dbReference type="NCBI Taxonomy" id="52838"/>
    <lineage>
        <taxon>Eukaryota</taxon>
        <taxon>Viridiplantae</taxon>
        <taxon>Streptophyta</taxon>
        <taxon>Embryophyta</taxon>
        <taxon>Tracheophyta</taxon>
        <taxon>Spermatophyta</taxon>
        <taxon>Magnoliopsida</taxon>
        <taxon>Liliopsida</taxon>
        <taxon>Zingiberales</taxon>
        <taxon>Musaceae</taxon>
        <taxon>Musa</taxon>
    </lineage>
</organism>
<sequence>MGKGSKVKRRETKFTFSPCGIFLLVPSICWRGGVSGAFRLSFFPPAFAPWIAVVAFSRAKLLA</sequence>